<accession>A0A6G8FGD9</accession>
<dbReference type="GO" id="GO:0140359">
    <property type="term" value="F:ABC-type transporter activity"/>
    <property type="evidence" value="ECO:0007669"/>
    <property type="project" value="InterPro"/>
</dbReference>
<reference evidence="7 8" key="1">
    <citation type="submission" date="2020-03" db="EMBL/GenBank/DDBJ databases">
        <title>Leucobacter sp. nov., isolated from beetles.</title>
        <authorList>
            <person name="Hyun D.-W."/>
            <person name="Bae J.-W."/>
        </authorList>
    </citation>
    <scope>NUCLEOTIDE SEQUENCE [LARGE SCALE GENOMIC DNA]</scope>
    <source>
        <strain evidence="7 8">HDW9B</strain>
    </source>
</reference>
<gene>
    <name evidence="7" type="ORF">G7067_01795</name>
</gene>
<feature type="transmembrane region" description="Helical" evidence="5">
    <location>
        <begin position="97"/>
        <end position="122"/>
    </location>
</feature>
<dbReference type="PANTHER" id="PTHR43229">
    <property type="entry name" value="NODULATION PROTEIN J"/>
    <property type="match status" value="1"/>
</dbReference>
<dbReference type="EMBL" id="CP049934">
    <property type="protein sequence ID" value="QIM15424.1"/>
    <property type="molecule type" value="Genomic_DNA"/>
</dbReference>
<dbReference type="AlphaFoldDB" id="A0A6G8FGD9"/>
<keyword evidence="2 5" id="KW-0812">Transmembrane</keyword>
<dbReference type="Proteomes" id="UP000501387">
    <property type="component" value="Chromosome"/>
</dbReference>
<name>A0A6G8FGD9_9MICO</name>
<keyword evidence="3 5" id="KW-1133">Transmembrane helix</keyword>
<proteinExistence type="predicted"/>
<evidence type="ECO:0000256" key="5">
    <source>
        <dbReference type="SAM" id="Phobius"/>
    </source>
</evidence>
<dbReference type="GO" id="GO:0016020">
    <property type="term" value="C:membrane"/>
    <property type="evidence" value="ECO:0007669"/>
    <property type="project" value="UniProtKB-SubCell"/>
</dbReference>
<evidence type="ECO:0000256" key="3">
    <source>
        <dbReference type="ARBA" id="ARBA00022989"/>
    </source>
</evidence>
<feature type="transmembrane region" description="Helical" evidence="5">
    <location>
        <begin position="164"/>
        <end position="181"/>
    </location>
</feature>
<evidence type="ECO:0000313" key="8">
    <source>
        <dbReference type="Proteomes" id="UP000501387"/>
    </source>
</evidence>
<protein>
    <submittedName>
        <fullName evidence="7">ABC transporter permease</fullName>
    </submittedName>
</protein>
<feature type="domain" description="ABC-2 type transporter transmembrane" evidence="6">
    <location>
        <begin position="6"/>
        <end position="209"/>
    </location>
</feature>
<evidence type="ECO:0000259" key="6">
    <source>
        <dbReference type="Pfam" id="PF01061"/>
    </source>
</evidence>
<feature type="transmembrane region" description="Helical" evidence="5">
    <location>
        <begin position="52"/>
        <end position="71"/>
    </location>
</feature>
<dbReference type="RefSeq" id="WP_166321514.1">
    <property type="nucleotide sequence ID" value="NZ_CP049934.1"/>
</dbReference>
<dbReference type="PANTHER" id="PTHR43229:SF3">
    <property type="entry name" value="ABC-TYPE MULTIDRUG TRANSPORT SYSTEM, PERMEASE COMPONENT"/>
    <property type="match status" value="1"/>
</dbReference>
<comment type="subcellular location">
    <subcellularLocation>
        <location evidence="1">Membrane</location>
        <topology evidence="1">Multi-pass membrane protein</topology>
    </subcellularLocation>
</comment>
<dbReference type="KEGG" id="lins:G7067_01795"/>
<feature type="transmembrane region" description="Helical" evidence="5">
    <location>
        <begin position="222"/>
        <end position="240"/>
    </location>
</feature>
<evidence type="ECO:0000256" key="4">
    <source>
        <dbReference type="ARBA" id="ARBA00023136"/>
    </source>
</evidence>
<dbReference type="InterPro" id="IPR013525">
    <property type="entry name" value="ABC2_TM"/>
</dbReference>
<feature type="transmembrane region" description="Helical" evidence="5">
    <location>
        <begin position="21"/>
        <end position="40"/>
    </location>
</feature>
<evidence type="ECO:0000313" key="7">
    <source>
        <dbReference type="EMBL" id="QIM15424.1"/>
    </source>
</evidence>
<sequence length="244" mass="26473">MNALTQTGLMLRWQLRRSLESIPLLIVVQAFLAVTTVLGYKLLIGDVSPEMGLYLATGAPTVTLIMVGLVMTPQQVVQAKTEGTFDWMRTLPVPRMVFLIADMVMWTLIALPGMVLGVFIGAWRFDVELTVSPWVVPAALLVSLTAAAVGYAIAVLVKPAVAHLISQALVFVVLLFAPVSYPADRMPEWLQRAHEWLPIAPMAELLRATLDTSAFSMSGRSLVVLLVWAAAALVAVGVALKRRA</sequence>
<feature type="transmembrane region" description="Helical" evidence="5">
    <location>
        <begin position="134"/>
        <end position="157"/>
    </location>
</feature>
<evidence type="ECO:0000256" key="2">
    <source>
        <dbReference type="ARBA" id="ARBA00022692"/>
    </source>
</evidence>
<keyword evidence="8" id="KW-1185">Reference proteome</keyword>
<keyword evidence="4 5" id="KW-0472">Membrane</keyword>
<evidence type="ECO:0000256" key="1">
    <source>
        <dbReference type="ARBA" id="ARBA00004141"/>
    </source>
</evidence>
<dbReference type="InterPro" id="IPR051784">
    <property type="entry name" value="Nod_factor_ABC_transporter"/>
</dbReference>
<dbReference type="Pfam" id="PF01061">
    <property type="entry name" value="ABC2_membrane"/>
    <property type="match status" value="1"/>
</dbReference>
<organism evidence="7 8">
    <name type="scientific">Leucobacter insecticola</name>
    <dbReference type="NCBI Taxonomy" id="2714934"/>
    <lineage>
        <taxon>Bacteria</taxon>
        <taxon>Bacillati</taxon>
        <taxon>Actinomycetota</taxon>
        <taxon>Actinomycetes</taxon>
        <taxon>Micrococcales</taxon>
        <taxon>Microbacteriaceae</taxon>
        <taxon>Leucobacter</taxon>
    </lineage>
</organism>